<proteinExistence type="predicted"/>
<protein>
    <recommendedName>
        <fullName evidence="3">RecF/RecN/SMC N-terminal domain-containing protein</fullName>
    </recommendedName>
</protein>
<evidence type="ECO:0000256" key="1">
    <source>
        <dbReference type="SAM" id="Coils"/>
    </source>
</evidence>
<organism evidence="2">
    <name type="scientific">marine sediment metagenome</name>
    <dbReference type="NCBI Taxonomy" id="412755"/>
    <lineage>
        <taxon>unclassified sequences</taxon>
        <taxon>metagenomes</taxon>
        <taxon>ecological metagenomes</taxon>
    </lineage>
</organism>
<sequence>MHKQLTQVQEHLNDFKEGLAKEDTIKAGHIAQLDETSRECKELEETNKVLTSVLLLLEQCNIAARDFVKVEVEQLVTQGLRSIFEDDTIQFNIDFITKRNQIEAEFTLSREEDKTRIQGDILSTYGGGVVDVISISLRIIIMQLMKVKGPLILDEPGKNISAQFISAFGKFLTEVSNTFDRQIVMITHNSKLVEFANNIIEVYQTNGVSHTR</sequence>
<dbReference type="Gene3D" id="3.40.50.300">
    <property type="entry name" value="P-loop containing nucleotide triphosphate hydrolases"/>
    <property type="match status" value="1"/>
</dbReference>
<dbReference type="EMBL" id="LAZR01005531">
    <property type="protein sequence ID" value="KKM99144.1"/>
    <property type="molecule type" value="Genomic_DNA"/>
</dbReference>
<keyword evidence="1" id="KW-0175">Coiled coil</keyword>
<evidence type="ECO:0000313" key="2">
    <source>
        <dbReference type="EMBL" id="KKM99144.1"/>
    </source>
</evidence>
<comment type="caution">
    <text evidence="2">The sequence shown here is derived from an EMBL/GenBank/DDBJ whole genome shotgun (WGS) entry which is preliminary data.</text>
</comment>
<dbReference type="SUPFAM" id="SSF52540">
    <property type="entry name" value="P-loop containing nucleoside triphosphate hydrolases"/>
    <property type="match status" value="1"/>
</dbReference>
<name>A0A0F9LVH8_9ZZZZ</name>
<gene>
    <name evidence="2" type="ORF">LCGC14_1150900</name>
</gene>
<evidence type="ECO:0008006" key="3">
    <source>
        <dbReference type="Google" id="ProtNLM"/>
    </source>
</evidence>
<dbReference type="AlphaFoldDB" id="A0A0F9LVH8"/>
<feature type="coiled-coil region" evidence="1">
    <location>
        <begin position="26"/>
        <end position="53"/>
    </location>
</feature>
<accession>A0A0F9LVH8</accession>
<reference evidence="2" key="1">
    <citation type="journal article" date="2015" name="Nature">
        <title>Complex archaea that bridge the gap between prokaryotes and eukaryotes.</title>
        <authorList>
            <person name="Spang A."/>
            <person name="Saw J.H."/>
            <person name="Jorgensen S.L."/>
            <person name="Zaremba-Niedzwiedzka K."/>
            <person name="Martijn J."/>
            <person name="Lind A.E."/>
            <person name="van Eijk R."/>
            <person name="Schleper C."/>
            <person name="Guy L."/>
            <person name="Ettema T.J."/>
        </authorList>
    </citation>
    <scope>NUCLEOTIDE SEQUENCE</scope>
</reference>
<dbReference type="InterPro" id="IPR027417">
    <property type="entry name" value="P-loop_NTPase"/>
</dbReference>